<keyword evidence="2" id="KW-0175">Coiled coil</keyword>
<dbReference type="InterPro" id="IPR010273">
    <property type="entry name" value="DUF881"/>
</dbReference>
<dbReference type="PANTHER" id="PTHR37313:SF2">
    <property type="entry name" value="UPF0749 PROTEIN YLXX"/>
    <property type="match status" value="1"/>
</dbReference>
<name>A0A1G8G9U1_9CLOT</name>
<dbReference type="Proteomes" id="UP000183255">
    <property type="component" value="Unassembled WGS sequence"/>
</dbReference>
<protein>
    <submittedName>
        <fullName evidence="3">Uncharacterized conserved protein YlxW, UPF0749 family</fullName>
    </submittedName>
</protein>
<accession>A0A1G8G9U1</accession>
<evidence type="ECO:0000256" key="1">
    <source>
        <dbReference type="ARBA" id="ARBA00009108"/>
    </source>
</evidence>
<evidence type="ECO:0000256" key="2">
    <source>
        <dbReference type="SAM" id="Coils"/>
    </source>
</evidence>
<dbReference type="EMBL" id="FNDZ01000001">
    <property type="protein sequence ID" value="SDH91162.1"/>
    <property type="molecule type" value="Genomic_DNA"/>
</dbReference>
<feature type="coiled-coil region" evidence="2">
    <location>
        <begin position="42"/>
        <end position="76"/>
    </location>
</feature>
<dbReference type="AlphaFoldDB" id="A0A1G8G9U1"/>
<proteinExistence type="inferred from homology"/>
<evidence type="ECO:0000313" key="3">
    <source>
        <dbReference type="EMBL" id="SDH91162.1"/>
    </source>
</evidence>
<dbReference type="PANTHER" id="PTHR37313">
    <property type="entry name" value="UPF0749 PROTEIN RV1825"/>
    <property type="match status" value="1"/>
</dbReference>
<evidence type="ECO:0000313" key="4">
    <source>
        <dbReference type="Proteomes" id="UP000183255"/>
    </source>
</evidence>
<reference evidence="3 4" key="1">
    <citation type="submission" date="2016-10" db="EMBL/GenBank/DDBJ databases">
        <authorList>
            <person name="de Groot N.N."/>
        </authorList>
    </citation>
    <scope>NUCLEOTIDE SEQUENCE [LARGE SCALE GENOMIC DNA]</scope>
    <source>
        <strain evidence="3 4">CGMCC 1.5058</strain>
    </source>
</reference>
<sequence>MNMKKKNNQWMVAAVFLILGFLLTYQYQQRQEPVRTLTIEETELLLQEIASLEGEKEALLQKNRELLQDVKNFETAAASSSEAHTLLKEELDRSRLLLGMVDTKGPGIVMTLRPTDASLNPQTFNYLTDLELIYLVNELKFAGAEAISINDKRISIQTGIQSSSNNSYILVNDEKVSPRDEVIIRAIGDPEKLKGAMAFQGVLSYYALEFYDIRFYAEDHILIPKYSKAYRTDSMEEVHP</sequence>
<organism evidence="3 4">
    <name type="scientific">Proteiniclasticum ruminis</name>
    <dbReference type="NCBI Taxonomy" id="398199"/>
    <lineage>
        <taxon>Bacteria</taxon>
        <taxon>Bacillati</taxon>
        <taxon>Bacillota</taxon>
        <taxon>Clostridia</taxon>
        <taxon>Eubacteriales</taxon>
        <taxon>Clostridiaceae</taxon>
        <taxon>Proteiniclasticum</taxon>
    </lineage>
</organism>
<dbReference type="Pfam" id="PF05949">
    <property type="entry name" value="DUF881"/>
    <property type="match status" value="1"/>
</dbReference>
<dbReference type="Gene3D" id="3.30.70.1880">
    <property type="entry name" value="Protein of unknown function DUF881"/>
    <property type="match status" value="1"/>
</dbReference>
<gene>
    <name evidence="3" type="ORF">SAMN05421804_101188</name>
</gene>
<comment type="similarity">
    <text evidence="1">Belongs to the UPF0749 family.</text>
</comment>